<feature type="coiled-coil region" evidence="1">
    <location>
        <begin position="111"/>
        <end position="138"/>
    </location>
</feature>
<dbReference type="PANTHER" id="PTHR48475">
    <property type="entry name" value="RIBONUCLEASE H"/>
    <property type="match status" value="1"/>
</dbReference>
<name>A0A371HQ80_MUCPR</name>
<proteinExistence type="predicted"/>
<feature type="non-terminal residue" evidence="2">
    <location>
        <position position="1"/>
    </location>
</feature>
<evidence type="ECO:0008006" key="4">
    <source>
        <dbReference type="Google" id="ProtNLM"/>
    </source>
</evidence>
<evidence type="ECO:0000313" key="2">
    <source>
        <dbReference type="EMBL" id="RDY04949.1"/>
    </source>
</evidence>
<dbReference type="GO" id="GO:0003676">
    <property type="term" value="F:nucleic acid binding"/>
    <property type="evidence" value="ECO:0007669"/>
    <property type="project" value="InterPro"/>
</dbReference>
<keyword evidence="3" id="KW-1185">Reference proteome</keyword>
<accession>A0A371HQ80</accession>
<dbReference type="EMBL" id="QJKJ01001975">
    <property type="protein sequence ID" value="RDY04949.1"/>
    <property type="molecule type" value="Genomic_DNA"/>
</dbReference>
<keyword evidence="1" id="KW-0175">Coiled coil</keyword>
<dbReference type="PANTHER" id="PTHR48475:SF2">
    <property type="entry name" value="RIBONUCLEASE H"/>
    <property type="match status" value="1"/>
</dbReference>
<gene>
    <name evidence="2" type="ORF">CR513_11267</name>
</gene>
<dbReference type="Proteomes" id="UP000257109">
    <property type="component" value="Unassembled WGS sequence"/>
</dbReference>
<dbReference type="AlphaFoldDB" id="A0A371HQ80"/>
<evidence type="ECO:0000256" key="1">
    <source>
        <dbReference type="SAM" id="Coils"/>
    </source>
</evidence>
<reference evidence="2" key="1">
    <citation type="submission" date="2018-05" db="EMBL/GenBank/DDBJ databases">
        <title>Draft genome of Mucuna pruriens seed.</title>
        <authorList>
            <person name="Nnadi N.E."/>
            <person name="Vos R."/>
            <person name="Hasami M.H."/>
            <person name="Devisetty U.K."/>
            <person name="Aguiy J.C."/>
        </authorList>
    </citation>
    <scope>NUCLEOTIDE SEQUENCE [LARGE SCALE GENOMIC DNA]</scope>
    <source>
        <strain evidence="2">JCA_2017</strain>
    </source>
</reference>
<dbReference type="InterPro" id="IPR036397">
    <property type="entry name" value="RNaseH_sf"/>
</dbReference>
<protein>
    <recommendedName>
        <fullName evidence="4">Tf2-9</fullName>
    </recommendedName>
</protein>
<dbReference type="SUPFAM" id="SSF53098">
    <property type="entry name" value="Ribonuclease H-like"/>
    <property type="match status" value="1"/>
</dbReference>
<organism evidence="2 3">
    <name type="scientific">Mucuna pruriens</name>
    <name type="common">Velvet bean</name>
    <name type="synonym">Dolichos pruriens</name>
    <dbReference type="NCBI Taxonomy" id="157652"/>
    <lineage>
        <taxon>Eukaryota</taxon>
        <taxon>Viridiplantae</taxon>
        <taxon>Streptophyta</taxon>
        <taxon>Embryophyta</taxon>
        <taxon>Tracheophyta</taxon>
        <taxon>Spermatophyta</taxon>
        <taxon>Magnoliopsida</taxon>
        <taxon>eudicotyledons</taxon>
        <taxon>Gunneridae</taxon>
        <taxon>Pentapetalae</taxon>
        <taxon>rosids</taxon>
        <taxon>fabids</taxon>
        <taxon>Fabales</taxon>
        <taxon>Fabaceae</taxon>
        <taxon>Papilionoideae</taxon>
        <taxon>50 kb inversion clade</taxon>
        <taxon>NPAAA clade</taxon>
        <taxon>indigoferoid/millettioid clade</taxon>
        <taxon>Phaseoleae</taxon>
        <taxon>Mucuna</taxon>
    </lineage>
</organism>
<dbReference type="Gene3D" id="3.30.420.10">
    <property type="entry name" value="Ribonuclease H-like superfamily/Ribonuclease H"/>
    <property type="match status" value="1"/>
</dbReference>
<dbReference type="InterPro" id="IPR012337">
    <property type="entry name" value="RNaseH-like_sf"/>
</dbReference>
<comment type="caution">
    <text evidence="2">The sequence shown here is derived from an EMBL/GenBank/DDBJ whole genome shotgun (WGS) entry which is preliminary data.</text>
</comment>
<dbReference type="OrthoDB" id="10622996at2759"/>
<sequence>MALLMWGVDILGPFPLAIVDYFTKWIEAEPVATISVERVRFPTIISNGLAEVPNRVILRVLHKRFEEAKGRWLKELPHVLWSYHTTLHSTTQETLFRLTFGNDRWRNCFHAIQGEGNKEELMENLDLLQEEREMMHIRKYATKARVVERYNSIMFPYPLRQGNLVLRRVLKGVATNKLTPNWKGPFRIREDMGHGAFKLEQLDEKLVPRT</sequence>
<evidence type="ECO:0000313" key="3">
    <source>
        <dbReference type="Proteomes" id="UP000257109"/>
    </source>
</evidence>